<keyword evidence="2" id="KW-0238">DNA-binding</keyword>
<evidence type="ECO:0000256" key="3">
    <source>
        <dbReference type="ARBA" id="ARBA00023163"/>
    </source>
</evidence>
<comment type="caution">
    <text evidence="5">The sequence shown here is derived from an EMBL/GenBank/DDBJ whole genome shotgun (WGS) entry which is preliminary data.</text>
</comment>
<dbReference type="InterPro" id="IPR036388">
    <property type="entry name" value="WH-like_DNA-bd_sf"/>
</dbReference>
<dbReference type="STRING" id="370622.LA66_04025"/>
<accession>A0A0B1QAG0</accession>
<evidence type="ECO:0000313" key="6">
    <source>
        <dbReference type="Proteomes" id="UP000030826"/>
    </source>
</evidence>
<evidence type="ECO:0000259" key="4">
    <source>
        <dbReference type="PROSITE" id="PS50949"/>
    </source>
</evidence>
<organism evidence="5 6">
    <name type="scientific">Aureimonas altamirensis</name>
    <dbReference type="NCBI Taxonomy" id="370622"/>
    <lineage>
        <taxon>Bacteria</taxon>
        <taxon>Pseudomonadati</taxon>
        <taxon>Pseudomonadota</taxon>
        <taxon>Alphaproteobacteria</taxon>
        <taxon>Hyphomicrobiales</taxon>
        <taxon>Aurantimonadaceae</taxon>
        <taxon>Aureimonas</taxon>
    </lineage>
</organism>
<dbReference type="GO" id="GO:0003677">
    <property type="term" value="F:DNA binding"/>
    <property type="evidence" value="ECO:0007669"/>
    <property type="project" value="UniProtKB-KW"/>
</dbReference>
<dbReference type="EMBL" id="JRFJ01000001">
    <property type="protein sequence ID" value="KHJ55805.1"/>
    <property type="molecule type" value="Genomic_DNA"/>
</dbReference>
<gene>
    <name evidence="5" type="ORF">LA66_04025</name>
</gene>
<dbReference type="InterPro" id="IPR000524">
    <property type="entry name" value="Tscrpt_reg_HTH_GntR"/>
</dbReference>
<keyword evidence="3" id="KW-0804">Transcription</keyword>
<dbReference type="AlphaFoldDB" id="A0A0B1QAG0"/>
<dbReference type="InterPro" id="IPR036390">
    <property type="entry name" value="WH_DNA-bd_sf"/>
</dbReference>
<keyword evidence="1" id="KW-0805">Transcription regulation</keyword>
<dbReference type="SUPFAM" id="SSF48008">
    <property type="entry name" value="GntR ligand-binding domain-like"/>
    <property type="match status" value="1"/>
</dbReference>
<dbReference type="RefSeq" id="WP_039188853.1">
    <property type="nucleotide sequence ID" value="NZ_JRFJ01000001.1"/>
</dbReference>
<dbReference type="Proteomes" id="UP000030826">
    <property type="component" value="Unassembled WGS sequence"/>
</dbReference>
<dbReference type="PROSITE" id="PS50949">
    <property type="entry name" value="HTH_GNTR"/>
    <property type="match status" value="1"/>
</dbReference>
<evidence type="ECO:0000256" key="2">
    <source>
        <dbReference type="ARBA" id="ARBA00023125"/>
    </source>
</evidence>
<evidence type="ECO:0000313" key="5">
    <source>
        <dbReference type="EMBL" id="KHJ55805.1"/>
    </source>
</evidence>
<dbReference type="SUPFAM" id="SSF46785">
    <property type="entry name" value="Winged helix' DNA-binding domain"/>
    <property type="match status" value="1"/>
</dbReference>
<dbReference type="Gene3D" id="1.10.10.10">
    <property type="entry name" value="Winged helix-like DNA-binding domain superfamily/Winged helix DNA-binding domain"/>
    <property type="match status" value="1"/>
</dbReference>
<dbReference type="PANTHER" id="PTHR43537:SF49">
    <property type="entry name" value="TRANSCRIPTIONAL REGULATORY PROTEIN"/>
    <property type="match status" value="1"/>
</dbReference>
<dbReference type="OrthoDB" id="9788098at2"/>
<dbReference type="Pfam" id="PF07729">
    <property type="entry name" value="FCD"/>
    <property type="match status" value="1"/>
</dbReference>
<evidence type="ECO:0000256" key="1">
    <source>
        <dbReference type="ARBA" id="ARBA00023015"/>
    </source>
</evidence>
<dbReference type="PRINTS" id="PR00035">
    <property type="entry name" value="HTHGNTR"/>
</dbReference>
<reference evidence="5 6" key="1">
    <citation type="submission" date="2014-09" db="EMBL/GenBank/DDBJ databases">
        <title>Isolation and characterization of Aurantimonas altamirensis ON-56566 from clinical sample following a dog bite.</title>
        <authorList>
            <person name="Eshaghi A."/>
            <person name="Li A."/>
            <person name="Shahinas D."/>
            <person name="Bahn P."/>
            <person name="Kus J.V."/>
            <person name="Patel S.N."/>
        </authorList>
    </citation>
    <scope>NUCLEOTIDE SEQUENCE [LARGE SCALE GENOMIC DNA]</scope>
    <source>
        <strain evidence="5 6">ON-56566</strain>
    </source>
</reference>
<dbReference type="SMART" id="SM00895">
    <property type="entry name" value="FCD"/>
    <property type="match status" value="1"/>
</dbReference>
<name>A0A0B1QAG0_9HYPH</name>
<dbReference type="InterPro" id="IPR008920">
    <property type="entry name" value="TF_FadR/GntR_C"/>
</dbReference>
<proteinExistence type="predicted"/>
<dbReference type="CDD" id="cd07377">
    <property type="entry name" value="WHTH_GntR"/>
    <property type="match status" value="1"/>
</dbReference>
<dbReference type="SMART" id="SM00345">
    <property type="entry name" value="HTH_GNTR"/>
    <property type="match status" value="1"/>
</dbReference>
<sequence>MSRPVPSRTIHDALNAAILAGELTAGEKLSEPAIAAEFGVSRAPVREAIRRLQERGLVTHVANQGVRVIAPTLPQFLHLLDVREALEGMAARLAASEMTKHELAELTDLVDEHGGALRAAPQGPYKQHDRDNDFHVRIARASRNPVLADLLCDQFYPRLFLCRQKHGAVKGRGLEAWKEHVRILNALQERDGEVAELQMRRHVRSARAALIAANAD</sequence>
<dbReference type="PANTHER" id="PTHR43537">
    <property type="entry name" value="TRANSCRIPTIONAL REGULATOR, GNTR FAMILY"/>
    <property type="match status" value="1"/>
</dbReference>
<protein>
    <submittedName>
        <fullName evidence="5">GntR family transcriptional regulator</fullName>
    </submittedName>
</protein>
<dbReference type="Pfam" id="PF00392">
    <property type="entry name" value="GntR"/>
    <property type="match status" value="1"/>
</dbReference>
<dbReference type="InterPro" id="IPR011711">
    <property type="entry name" value="GntR_C"/>
</dbReference>
<dbReference type="GO" id="GO:0003700">
    <property type="term" value="F:DNA-binding transcription factor activity"/>
    <property type="evidence" value="ECO:0007669"/>
    <property type="project" value="InterPro"/>
</dbReference>
<feature type="domain" description="HTH gntR-type" evidence="4">
    <location>
        <begin position="4"/>
        <end position="71"/>
    </location>
</feature>
<dbReference type="Gene3D" id="1.20.120.530">
    <property type="entry name" value="GntR ligand-binding domain-like"/>
    <property type="match status" value="1"/>
</dbReference>